<proteinExistence type="predicted"/>
<keyword evidence="1" id="KW-0732">Signal</keyword>
<dbReference type="Proteomes" id="UP000053573">
    <property type="component" value="Unassembled WGS sequence"/>
</dbReference>
<protein>
    <submittedName>
        <fullName evidence="2">Uncharacterized protein</fullName>
    </submittedName>
</protein>
<name>A0A0H1BD53_9EURO</name>
<evidence type="ECO:0000313" key="3">
    <source>
        <dbReference type="Proteomes" id="UP000053573"/>
    </source>
</evidence>
<evidence type="ECO:0000256" key="1">
    <source>
        <dbReference type="SAM" id="SignalP"/>
    </source>
</evidence>
<feature type="signal peptide" evidence="1">
    <location>
        <begin position="1"/>
        <end position="17"/>
    </location>
</feature>
<keyword evidence="3" id="KW-1185">Reference proteome</keyword>
<dbReference type="EMBL" id="LDEV01002359">
    <property type="protein sequence ID" value="KLJ09359.1"/>
    <property type="molecule type" value="Genomic_DNA"/>
</dbReference>
<gene>
    <name evidence="2" type="ORF">EMPG_15222</name>
</gene>
<comment type="caution">
    <text evidence="2">The sequence shown here is derived from an EMBL/GenBank/DDBJ whole genome shotgun (WGS) entry which is preliminary data.</text>
</comment>
<dbReference type="OrthoDB" id="10566647at2759"/>
<feature type="chain" id="PRO_5005199311" evidence="1">
    <location>
        <begin position="18"/>
        <end position="114"/>
    </location>
</feature>
<accession>A0A0H1BD53</accession>
<sequence>MKFIGLFFIALFSLALAAPAENDILKRPTKQPVTDPTIPALGGNANRAVSVEPVREKSVLVTLNVGISPDATAMRNSEAQGQLWTSTNLRLIFPLFSHKFEEAAEERSRRLELS</sequence>
<organism evidence="2 3">
    <name type="scientific">Blastomyces silverae</name>
    <dbReference type="NCBI Taxonomy" id="2060906"/>
    <lineage>
        <taxon>Eukaryota</taxon>
        <taxon>Fungi</taxon>
        <taxon>Dikarya</taxon>
        <taxon>Ascomycota</taxon>
        <taxon>Pezizomycotina</taxon>
        <taxon>Eurotiomycetes</taxon>
        <taxon>Eurotiomycetidae</taxon>
        <taxon>Onygenales</taxon>
        <taxon>Ajellomycetaceae</taxon>
        <taxon>Blastomyces</taxon>
    </lineage>
</organism>
<dbReference type="AlphaFoldDB" id="A0A0H1BD53"/>
<evidence type="ECO:0000313" key="2">
    <source>
        <dbReference type="EMBL" id="KLJ09359.1"/>
    </source>
</evidence>
<reference evidence="3" key="1">
    <citation type="journal article" date="2015" name="PLoS Genet.">
        <title>The dynamic genome and transcriptome of the human fungal pathogen Blastomyces and close relative Emmonsia.</title>
        <authorList>
            <person name="Munoz J.F."/>
            <person name="Gauthier G.M."/>
            <person name="Desjardins C.A."/>
            <person name="Gallo J.E."/>
            <person name="Holder J."/>
            <person name="Sullivan T.D."/>
            <person name="Marty A.J."/>
            <person name="Carmen J.C."/>
            <person name="Chen Z."/>
            <person name="Ding L."/>
            <person name="Gujja S."/>
            <person name="Magrini V."/>
            <person name="Misas E."/>
            <person name="Mitreva M."/>
            <person name="Priest M."/>
            <person name="Saif S."/>
            <person name="Whiston E.A."/>
            <person name="Young S."/>
            <person name="Zeng Q."/>
            <person name="Goldman W.E."/>
            <person name="Mardis E.R."/>
            <person name="Taylor J.W."/>
            <person name="McEwen J.G."/>
            <person name="Clay O.K."/>
            <person name="Klein B.S."/>
            <person name="Cuomo C.A."/>
        </authorList>
    </citation>
    <scope>NUCLEOTIDE SEQUENCE [LARGE SCALE GENOMIC DNA]</scope>
    <source>
        <strain evidence="3">UAMH 139</strain>
    </source>
</reference>